<keyword evidence="2" id="KW-1185">Reference proteome</keyword>
<dbReference type="Proteomes" id="UP000706333">
    <property type="component" value="Unassembled WGS sequence"/>
</dbReference>
<evidence type="ECO:0000313" key="1">
    <source>
        <dbReference type="EMBL" id="MBK5927337.1"/>
    </source>
</evidence>
<sequence length="331" mass="37774">MARKPARKFRTTRRASITIDGVRHRLMAMPIQPQWQAAAAAKGFDIVARARDRYHLVLRCRACGGLNLVKIYVLMNSQPRCRACLERDWRARAEAAGVTFLRRCPRARHYAWVRLACGHEVRRQMELIDRVGRGKTAIRCEICHAARERAEAEARGWRLVGPDPEGSPHYRLYAHDGPEGCGHRQRIARINMQTGRFGCAQCGESWSAAPSHIYLLAIELPPAESDGPWERVIKLGMSRDPVSRTRHQLPRHDAVRIEILDSVPMPRGRDALRIEKALHGRLARQAPQLRIPRARFENHLKVGSEIYHSALERPLRRAFDRLRAGVQPPTP</sequence>
<proteinExistence type="predicted"/>
<reference evidence="1" key="1">
    <citation type="submission" date="2017-05" db="EMBL/GenBank/DDBJ databases">
        <authorList>
            <person name="Imhoff J.F."/>
            <person name="Rahn T."/>
            <person name="Kuenzel S."/>
            <person name="Neulinger S.C."/>
        </authorList>
    </citation>
    <scope>NUCLEOTIDE SEQUENCE</scope>
    <source>
        <strain evidence="1">LMG 28126</strain>
    </source>
</reference>
<reference evidence="1" key="2">
    <citation type="journal article" date="2020" name="Microorganisms">
        <title>Osmotic Adaptation and Compatible Solute Biosynthesis of Phototrophic Bacteria as Revealed from Genome Analyses.</title>
        <authorList>
            <person name="Imhoff J.F."/>
            <person name="Rahn T."/>
            <person name="Kunzel S."/>
            <person name="Keller A."/>
            <person name="Neulinger S.C."/>
        </authorList>
    </citation>
    <scope>NUCLEOTIDE SEQUENCE</scope>
    <source>
        <strain evidence="1">LMG 28126</strain>
    </source>
</reference>
<name>A0A934TK76_9RHOB</name>
<dbReference type="AlphaFoldDB" id="A0A934TK76"/>
<protein>
    <submittedName>
        <fullName evidence="1">Uncharacterized protein</fullName>
    </submittedName>
</protein>
<accession>A0A934TK76</accession>
<dbReference type="EMBL" id="NHSD01000234">
    <property type="protein sequence ID" value="MBK5927337.1"/>
    <property type="molecule type" value="Genomic_DNA"/>
</dbReference>
<comment type="caution">
    <text evidence="1">The sequence shown here is derived from an EMBL/GenBank/DDBJ whole genome shotgun (WGS) entry which is preliminary data.</text>
</comment>
<organism evidence="1 2">
    <name type="scientific">Rhodobaculum claviforme</name>
    <dbReference type="NCBI Taxonomy" id="1549854"/>
    <lineage>
        <taxon>Bacteria</taxon>
        <taxon>Pseudomonadati</taxon>
        <taxon>Pseudomonadota</taxon>
        <taxon>Alphaproteobacteria</taxon>
        <taxon>Rhodobacterales</taxon>
        <taxon>Paracoccaceae</taxon>
        <taxon>Rhodobaculum</taxon>
    </lineage>
</organism>
<gene>
    <name evidence="1" type="ORF">CCR87_08360</name>
</gene>
<evidence type="ECO:0000313" key="2">
    <source>
        <dbReference type="Proteomes" id="UP000706333"/>
    </source>
</evidence>